<evidence type="ECO:0000256" key="2">
    <source>
        <dbReference type="SAM" id="MobiDB-lite"/>
    </source>
</evidence>
<feature type="domain" description="EH" evidence="3">
    <location>
        <begin position="150"/>
        <end position="238"/>
    </location>
</feature>
<feature type="region of interest" description="Disordered" evidence="2">
    <location>
        <begin position="263"/>
        <end position="284"/>
    </location>
</feature>
<evidence type="ECO:0000256" key="1">
    <source>
        <dbReference type="ARBA" id="ARBA00022837"/>
    </source>
</evidence>
<proteinExistence type="predicted"/>
<dbReference type="AlphaFoldDB" id="A0ABD2PMH7"/>
<dbReference type="InterPro" id="IPR018247">
    <property type="entry name" value="EF_Hand_1_Ca_BS"/>
</dbReference>
<reference evidence="5 6" key="1">
    <citation type="submission" date="2024-11" db="EMBL/GenBank/DDBJ databases">
        <title>Adaptive evolution of stress response genes in parasites aligns with host niche diversity.</title>
        <authorList>
            <person name="Hahn C."/>
            <person name="Resl P."/>
        </authorList>
    </citation>
    <scope>NUCLEOTIDE SEQUENCE [LARGE SCALE GENOMIC DNA]</scope>
    <source>
        <strain evidence="5">EGGRZ-B1_66</strain>
        <tissue evidence="5">Body</tissue>
    </source>
</reference>
<evidence type="ECO:0000313" key="5">
    <source>
        <dbReference type="EMBL" id="KAL3308208.1"/>
    </source>
</evidence>
<name>A0ABD2PMH7_9PLAT</name>
<sequence length="284" mass="31332">MVSVFAPFQVHAYIIGHLRSEMPTLMGKDTKKRELIGRLPRIFEQLAQQHCISLGDFPKVDKMQEQLALQDFGTFLALSDRQIKTVDEMLSSDIAKLMQMIPKEQMPGSETHEMIVKGGAFDSQATPFGYMASEGFNKGRFDSGWVVEAERDEADKIFETLDPVGGKITGTSAREHMIKSRLPNAALRKIWTLSDVDKDGCLDADEFALTCYLMRLKLSGDELPSTLPMHLVPPAKRSMFTNGNGTATPKGSNEGEYEMATPVLNGNGSSRGSIADSSIGFQPY</sequence>
<dbReference type="PROSITE" id="PS50222">
    <property type="entry name" value="EF_HAND_2"/>
    <property type="match status" value="1"/>
</dbReference>
<dbReference type="SUPFAM" id="SSF47473">
    <property type="entry name" value="EF-hand"/>
    <property type="match status" value="1"/>
</dbReference>
<keyword evidence="6" id="KW-1185">Reference proteome</keyword>
<dbReference type="SMART" id="SM00027">
    <property type="entry name" value="EH"/>
    <property type="match status" value="1"/>
</dbReference>
<dbReference type="InterPro" id="IPR011992">
    <property type="entry name" value="EF-hand-dom_pair"/>
</dbReference>
<dbReference type="InterPro" id="IPR002048">
    <property type="entry name" value="EF_hand_dom"/>
</dbReference>
<dbReference type="PROSITE" id="PS00018">
    <property type="entry name" value="EF_HAND_1"/>
    <property type="match status" value="1"/>
</dbReference>
<dbReference type="Gene3D" id="1.10.268.20">
    <property type="match status" value="1"/>
</dbReference>
<organism evidence="5 6">
    <name type="scientific">Cichlidogyrus casuarinus</name>
    <dbReference type="NCBI Taxonomy" id="1844966"/>
    <lineage>
        <taxon>Eukaryota</taxon>
        <taxon>Metazoa</taxon>
        <taxon>Spiralia</taxon>
        <taxon>Lophotrochozoa</taxon>
        <taxon>Platyhelminthes</taxon>
        <taxon>Monogenea</taxon>
        <taxon>Monopisthocotylea</taxon>
        <taxon>Dactylogyridea</taxon>
        <taxon>Ancyrocephalidae</taxon>
        <taxon>Cichlidogyrus</taxon>
    </lineage>
</organism>
<comment type="caution">
    <text evidence="5">The sequence shown here is derived from an EMBL/GenBank/DDBJ whole genome shotgun (WGS) entry which is preliminary data.</text>
</comment>
<dbReference type="EMBL" id="JBJKFK010005654">
    <property type="protein sequence ID" value="KAL3308208.1"/>
    <property type="molecule type" value="Genomic_DNA"/>
</dbReference>
<dbReference type="Proteomes" id="UP001626550">
    <property type="component" value="Unassembled WGS sequence"/>
</dbReference>
<feature type="domain" description="EF-hand" evidence="4">
    <location>
        <begin position="182"/>
        <end position="217"/>
    </location>
</feature>
<dbReference type="Pfam" id="PF12763">
    <property type="entry name" value="EH"/>
    <property type="match status" value="1"/>
</dbReference>
<evidence type="ECO:0000313" key="6">
    <source>
        <dbReference type="Proteomes" id="UP001626550"/>
    </source>
</evidence>
<gene>
    <name evidence="5" type="ORF">Ciccas_013264</name>
</gene>
<evidence type="ECO:0000259" key="4">
    <source>
        <dbReference type="PROSITE" id="PS50222"/>
    </source>
</evidence>
<keyword evidence="1" id="KW-0106">Calcium</keyword>
<feature type="compositionally biased region" description="Polar residues" evidence="2">
    <location>
        <begin position="264"/>
        <end position="284"/>
    </location>
</feature>
<accession>A0ABD2PMH7</accession>
<dbReference type="InterPro" id="IPR000261">
    <property type="entry name" value="EH_dom"/>
</dbReference>
<evidence type="ECO:0008006" key="7">
    <source>
        <dbReference type="Google" id="ProtNLM"/>
    </source>
</evidence>
<dbReference type="PANTHER" id="PTHR11216">
    <property type="entry name" value="EH DOMAIN"/>
    <property type="match status" value="1"/>
</dbReference>
<protein>
    <recommendedName>
        <fullName evidence="7">Calmodulin</fullName>
    </recommendedName>
</protein>
<dbReference type="Gene3D" id="1.10.238.10">
    <property type="entry name" value="EF-hand"/>
    <property type="match status" value="1"/>
</dbReference>
<dbReference type="InterPro" id="IPR040990">
    <property type="entry name" value="DUF5600"/>
</dbReference>
<dbReference type="CDD" id="cd00052">
    <property type="entry name" value="EH"/>
    <property type="match status" value="1"/>
</dbReference>
<evidence type="ECO:0000259" key="3">
    <source>
        <dbReference type="PROSITE" id="PS50031"/>
    </source>
</evidence>
<dbReference type="PROSITE" id="PS50031">
    <property type="entry name" value="EH"/>
    <property type="match status" value="1"/>
</dbReference>
<dbReference type="Pfam" id="PF18150">
    <property type="entry name" value="DUF5600"/>
    <property type="match status" value="1"/>
</dbReference>